<dbReference type="InterPro" id="IPR003593">
    <property type="entry name" value="AAA+_ATPase"/>
</dbReference>
<dbReference type="GO" id="GO:0005737">
    <property type="term" value="C:cytoplasm"/>
    <property type="evidence" value="ECO:0007669"/>
    <property type="project" value="TreeGrafter"/>
</dbReference>
<dbReference type="PANTHER" id="PTHR11638:SF18">
    <property type="entry name" value="HEAT SHOCK PROTEIN 104"/>
    <property type="match status" value="1"/>
</dbReference>
<proteinExistence type="predicted"/>
<evidence type="ECO:0000259" key="7">
    <source>
        <dbReference type="SMART" id="SM00382"/>
    </source>
</evidence>
<dbReference type="Pfam" id="PF00004">
    <property type="entry name" value="AAA"/>
    <property type="match status" value="1"/>
</dbReference>
<dbReference type="Gene3D" id="3.40.50.300">
    <property type="entry name" value="P-loop containing nucleotide triphosphate hydrolases"/>
    <property type="match status" value="2"/>
</dbReference>
<protein>
    <recommendedName>
        <fullName evidence="7">AAA+ ATPase domain-containing protein</fullName>
    </recommendedName>
</protein>
<reference evidence="8" key="2">
    <citation type="journal article" date="2021" name="Genome Biol. Evol.">
        <title>Developing a high-quality reference genome for a parasitic bivalve with doubly uniparental inheritance (Bivalvia: Unionida).</title>
        <authorList>
            <person name="Smith C.H."/>
        </authorList>
    </citation>
    <scope>NUCLEOTIDE SEQUENCE</scope>
    <source>
        <strain evidence="8">CHS0354</strain>
        <tissue evidence="8">Mantle</tissue>
    </source>
</reference>
<dbReference type="Proteomes" id="UP001195483">
    <property type="component" value="Unassembled WGS sequence"/>
</dbReference>
<feature type="signal peptide" evidence="6">
    <location>
        <begin position="1"/>
        <end position="22"/>
    </location>
</feature>
<evidence type="ECO:0000313" key="8">
    <source>
        <dbReference type="EMBL" id="KAK3604993.1"/>
    </source>
</evidence>
<keyword evidence="3" id="KW-0067">ATP-binding</keyword>
<dbReference type="SUPFAM" id="SSF52540">
    <property type="entry name" value="P-loop containing nucleoside triphosphate hydrolases"/>
    <property type="match status" value="1"/>
</dbReference>
<evidence type="ECO:0000256" key="6">
    <source>
        <dbReference type="SAM" id="SignalP"/>
    </source>
</evidence>
<keyword evidence="6" id="KW-0732">Signal</keyword>
<name>A0AAE0W7I5_9BIVA</name>
<gene>
    <name evidence="8" type="ORF">CHS0354_000658</name>
</gene>
<keyword evidence="5" id="KW-0175">Coiled coil</keyword>
<feature type="domain" description="AAA+ ATPase" evidence="7">
    <location>
        <begin position="893"/>
        <end position="1040"/>
    </location>
</feature>
<reference evidence="8" key="1">
    <citation type="journal article" date="2021" name="Genome Biol. Evol.">
        <title>A High-Quality Reference Genome for a Parasitic Bivalve with Doubly Uniparental Inheritance (Bivalvia: Unionida).</title>
        <authorList>
            <person name="Smith C.H."/>
        </authorList>
    </citation>
    <scope>NUCLEOTIDE SEQUENCE</scope>
    <source>
        <strain evidence="8">CHS0354</strain>
    </source>
</reference>
<organism evidence="8 9">
    <name type="scientific">Potamilus streckersoni</name>
    <dbReference type="NCBI Taxonomy" id="2493646"/>
    <lineage>
        <taxon>Eukaryota</taxon>
        <taxon>Metazoa</taxon>
        <taxon>Spiralia</taxon>
        <taxon>Lophotrochozoa</taxon>
        <taxon>Mollusca</taxon>
        <taxon>Bivalvia</taxon>
        <taxon>Autobranchia</taxon>
        <taxon>Heteroconchia</taxon>
        <taxon>Palaeoheterodonta</taxon>
        <taxon>Unionida</taxon>
        <taxon>Unionoidea</taxon>
        <taxon>Unionidae</taxon>
        <taxon>Ambleminae</taxon>
        <taxon>Lampsilini</taxon>
        <taxon>Potamilus</taxon>
    </lineage>
</organism>
<dbReference type="EMBL" id="JAEAOA010000085">
    <property type="protein sequence ID" value="KAK3604993.1"/>
    <property type="molecule type" value="Genomic_DNA"/>
</dbReference>
<keyword evidence="1" id="KW-0677">Repeat</keyword>
<dbReference type="InterPro" id="IPR041546">
    <property type="entry name" value="ClpA/ClpB_AAA_lid"/>
</dbReference>
<evidence type="ECO:0000313" key="9">
    <source>
        <dbReference type="Proteomes" id="UP001195483"/>
    </source>
</evidence>
<dbReference type="InterPro" id="IPR050130">
    <property type="entry name" value="ClpA_ClpB"/>
</dbReference>
<evidence type="ECO:0000256" key="2">
    <source>
        <dbReference type="ARBA" id="ARBA00022741"/>
    </source>
</evidence>
<dbReference type="CDD" id="cd00009">
    <property type="entry name" value="AAA"/>
    <property type="match status" value="1"/>
</dbReference>
<dbReference type="FunFam" id="3.40.50.300:FF:000010">
    <property type="entry name" value="Chaperone clpB 1, putative"/>
    <property type="match status" value="1"/>
</dbReference>
<comment type="caution">
    <text evidence="8">The sequence shown here is derived from an EMBL/GenBank/DDBJ whole genome shotgun (WGS) entry which is preliminary data.</text>
</comment>
<dbReference type="PANTHER" id="PTHR11638">
    <property type="entry name" value="ATP-DEPENDENT CLP PROTEASE"/>
    <property type="match status" value="1"/>
</dbReference>
<evidence type="ECO:0000256" key="4">
    <source>
        <dbReference type="ARBA" id="ARBA00023186"/>
    </source>
</evidence>
<dbReference type="InterPro" id="IPR027417">
    <property type="entry name" value="P-loop_NTPase"/>
</dbReference>
<sequence length="1133" mass="125429">MKCLKYFVVFLLLGGNTRIVYAQDIPYKLKTIVRSALESQPLMVYVEPLTPFEISSATLFYRSIYGTNNAYVPVVGTVTGKELSGKQFVFTIPSEHVLLPGIEYYIIAKVDEAVEVTYPELEPRESPAYIAIEQWSQSSSDITVVSPGENVFVNINDAAVIFSYYQLSEKIDPTKCHFFFNGTDVTQSAIISENIASYVPPFYAGNVSSLIILNDSSGKEVSKRLITFTIVESKGQIDATKYKYYLDTWAQARYEQTADTSLFLGSGSLSGSFEWANILKLTLYTYIASDEDYTSRPIRQSINRYYASIEVPYFKAEVGDIYNNYNFYLNSGQRVRGVQGIFHYNALRIAGIFGETNRETYPTLAGGSQTINKSDPDATRLANELINLGYIISDTTIATVTFRKKLSYGTNSYRRQYIGALVGINDPGFILEAQVVRQSDEFDPHVYNIKGINPQQSLGISLTFRGSIIKEILSIYCDAAYTLSNTNISSGSFRSAEDLGEYLGGSKSQVLNFINGLPGGYTLLTSLLTINTSLSPSNIFDLSALAIRGGLQFTLFNNTFQFEFSHQGNSFEAFSPYYLKDIQSFKIFDRVRLIDNKLFITASFEYSTDNLSGKKNIKLRQDNQTLSATTTRMNIKGGIFLNLGGLIPSVRLDFTRQTNVNAIPDTYTDVINGSQITMNGLKSQIKNTLYFFSANLQENIPILENNLNFSASGTIQIGSDDRNFSNVANYDLSGISQGSSLININGVSYSISDILTIPTSLSAHSITVTGTFSTNTGVDLGLGFSNQSSEFFVSKDTKNTTSYNSIEANGGIKLLSSTLAISLRSLDKDVFLKALVGIRGSKTITEPTSEEHYNSLERYAKDLNLMAKQNKLDPVIGRDDEIRRVLQILSRRTKNNPVLIGDPGVGKTAIVEGLAHKIISGVAPDNLATKRVFALDISSLVAGTKFRGEFEERMKSVIKEVTSSNGEIVLFIDEIHLLVGAGNASEGAMDAANILKPALARGEIHVIGATTLSEYKKYIEKDAALERRFQPIIVNEPNVEDTISILRGLKEKYEIHHGVRISDSALIAAAELSDRYIGDRFLPDKAIDVIDEVGSKFRLDIDSVPEEIDKLNREIRKLEIERAALLKELNSED</sequence>
<keyword evidence="9" id="KW-1185">Reference proteome</keyword>
<dbReference type="SMART" id="SM00382">
    <property type="entry name" value="AAA"/>
    <property type="match status" value="1"/>
</dbReference>
<dbReference type="GO" id="GO:0005524">
    <property type="term" value="F:ATP binding"/>
    <property type="evidence" value="ECO:0007669"/>
    <property type="project" value="UniProtKB-KW"/>
</dbReference>
<feature type="chain" id="PRO_5042197761" description="AAA+ ATPase domain-containing protein" evidence="6">
    <location>
        <begin position="23"/>
        <end position="1133"/>
    </location>
</feature>
<keyword evidence="4" id="KW-0143">Chaperone</keyword>
<dbReference type="InterPro" id="IPR018368">
    <property type="entry name" value="ClpA/B_CS1"/>
</dbReference>
<dbReference type="Pfam" id="PF17871">
    <property type="entry name" value="AAA_lid_9"/>
    <property type="match status" value="1"/>
</dbReference>
<evidence type="ECO:0000256" key="1">
    <source>
        <dbReference type="ARBA" id="ARBA00022737"/>
    </source>
</evidence>
<dbReference type="GO" id="GO:0016887">
    <property type="term" value="F:ATP hydrolysis activity"/>
    <property type="evidence" value="ECO:0007669"/>
    <property type="project" value="InterPro"/>
</dbReference>
<evidence type="ECO:0000256" key="3">
    <source>
        <dbReference type="ARBA" id="ARBA00022840"/>
    </source>
</evidence>
<dbReference type="PROSITE" id="PS00870">
    <property type="entry name" value="CLPAB_1"/>
    <property type="match status" value="1"/>
</dbReference>
<reference evidence="8" key="3">
    <citation type="submission" date="2023-05" db="EMBL/GenBank/DDBJ databases">
        <authorList>
            <person name="Smith C.H."/>
        </authorList>
    </citation>
    <scope>NUCLEOTIDE SEQUENCE</scope>
    <source>
        <strain evidence="8">CHS0354</strain>
        <tissue evidence="8">Mantle</tissue>
    </source>
</reference>
<accession>A0AAE0W7I5</accession>
<feature type="coiled-coil region" evidence="5">
    <location>
        <begin position="1101"/>
        <end position="1128"/>
    </location>
</feature>
<evidence type="ECO:0000256" key="5">
    <source>
        <dbReference type="SAM" id="Coils"/>
    </source>
</evidence>
<dbReference type="AlphaFoldDB" id="A0AAE0W7I5"/>
<keyword evidence="2" id="KW-0547">Nucleotide-binding</keyword>
<dbReference type="GO" id="GO:0034605">
    <property type="term" value="P:cellular response to heat"/>
    <property type="evidence" value="ECO:0007669"/>
    <property type="project" value="TreeGrafter"/>
</dbReference>
<dbReference type="InterPro" id="IPR003959">
    <property type="entry name" value="ATPase_AAA_core"/>
</dbReference>